<name>A0A1T4RY12_9GAMM</name>
<dbReference type="FunFam" id="3.40.50.720:FF:000003">
    <property type="entry name" value="S-(hydroxymethyl)glutathione dehydrogenase"/>
    <property type="match status" value="1"/>
</dbReference>
<dbReference type="SMART" id="SM00829">
    <property type="entry name" value="PKS_ER"/>
    <property type="match status" value="1"/>
</dbReference>
<dbReference type="InterPro" id="IPR011032">
    <property type="entry name" value="GroES-like_sf"/>
</dbReference>
<dbReference type="RefSeq" id="WP_078746179.1">
    <property type="nucleotide sequence ID" value="NZ_MTSM01000022.1"/>
</dbReference>
<evidence type="ECO:0000256" key="7">
    <source>
        <dbReference type="ARBA" id="ARBA00023027"/>
    </source>
</evidence>
<dbReference type="Gene3D" id="3.90.180.10">
    <property type="entry name" value="Medium-chain alcohol dehydrogenases, catalytic domain"/>
    <property type="match status" value="1"/>
</dbReference>
<evidence type="ECO:0000256" key="12">
    <source>
        <dbReference type="ARBA" id="ARBA00049164"/>
    </source>
</evidence>
<dbReference type="NCBIfam" id="TIGR02818">
    <property type="entry name" value="adh_III_F_hyde"/>
    <property type="match status" value="1"/>
</dbReference>
<dbReference type="GO" id="GO:0080007">
    <property type="term" value="F:S-nitrosoglutathione reductase (NADH) activity"/>
    <property type="evidence" value="ECO:0007669"/>
    <property type="project" value="RHEA"/>
</dbReference>
<dbReference type="InterPro" id="IPR013149">
    <property type="entry name" value="ADH-like_C"/>
</dbReference>
<comment type="caution">
    <text evidence="16">The sequence shown here is derived from an EMBL/GenBank/DDBJ whole genome shotgun (WGS) entry which is preliminary data.</text>
</comment>
<comment type="similarity">
    <text evidence="2 14">Belongs to the zinc-containing alcohol dehydrogenase family. Class-III subfamily.</text>
</comment>
<dbReference type="PANTHER" id="PTHR43880:SF12">
    <property type="entry name" value="ALCOHOL DEHYDROGENASE CLASS-3"/>
    <property type="match status" value="1"/>
</dbReference>
<dbReference type="STRING" id="64969.SAMN02745127_02643"/>
<dbReference type="EC" id="1.1.1.284" evidence="14"/>
<comment type="catalytic activity">
    <reaction evidence="10 14">
        <text>S-(hydroxymethyl)glutathione + NAD(+) = S-formylglutathione + NADH + H(+)</text>
        <dbReference type="Rhea" id="RHEA:19985"/>
        <dbReference type="ChEBI" id="CHEBI:15378"/>
        <dbReference type="ChEBI" id="CHEBI:57540"/>
        <dbReference type="ChEBI" id="CHEBI:57688"/>
        <dbReference type="ChEBI" id="CHEBI:57945"/>
        <dbReference type="ChEBI" id="CHEBI:58758"/>
        <dbReference type="EC" id="1.1.1.284"/>
    </reaction>
</comment>
<dbReference type="EMBL" id="MTSM01000022">
    <property type="protein sequence ID" value="OPX54600.1"/>
    <property type="molecule type" value="Genomic_DNA"/>
</dbReference>
<dbReference type="InterPro" id="IPR036291">
    <property type="entry name" value="NAD(P)-bd_dom_sf"/>
</dbReference>
<comment type="catalytic activity">
    <reaction evidence="13">
        <text>a primary alcohol + NAD(+) = an aldehyde + NADH + H(+)</text>
        <dbReference type="Rhea" id="RHEA:10736"/>
        <dbReference type="ChEBI" id="CHEBI:15378"/>
        <dbReference type="ChEBI" id="CHEBI:15734"/>
        <dbReference type="ChEBI" id="CHEBI:17478"/>
        <dbReference type="ChEBI" id="CHEBI:57540"/>
        <dbReference type="ChEBI" id="CHEBI:57945"/>
        <dbReference type="EC" id="1.1.1.1"/>
    </reaction>
</comment>
<keyword evidence="17" id="KW-1185">Reference proteome</keyword>
<dbReference type="GO" id="GO:0106321">
    <property type="term" value="F:S-(hydroxymethyl)glutathione dehydrogenase (NADP+) activity"/>
    <property type="evidence" value="ECO:0007669"/>
    <property type="project" value="RHEA"/>
</dbReference>
<comment type="function">
    <text evidence="8">Has high formaldehyde dehydrogenase activity in the presence of glutathione and catalyzes the oxidation of normal alcohols in a reaction that is not GSH-dependent. In addition, hemithiolacetals other than those formed from GSH, including omega-thiol fatty acids, also are substrates. Also acts as a S-nitroso-glutathione reductase by catalyzing the NADH-dependent reduction of S-nitrosoglutathione.</text>
</comment>
<evidence type="ECO:0000256" key="13">
    <source>
        <dbReference type="ARBA" id="ARBA00049243"/>
    </source>
</evidence>
<dbReference type="Pfam" id="PF00107">
    <property type="entry name" value="ADH_zinc_N"/>
    <property type="match status" value="1"/>
</dbReference>
<evidence type="ECO:0000256" key="2">
    <source>
        <dbReference type="ARBA" id="ARBA00010902"/>
    </source>
</evidence>
<keyword evidence="7 14" id="KW-0520">NAD</keyword>
<evidence type="ECO:0000256" key="10">
    <source>
        <dbReference type="ARBA" id="ARBA00048110"/>
    </source>
</evidence>
<evidence type="ECO:0000256" key="9">
    <source>
        <dbReference type="ARBA" id="ARBA00047793"/>
    </source>
</evidence>
<dbReference type="PROSITE" id="PS00059">
    <property type="entry name" value="ADH_ZINC"/>
    <property type="match status" value="1"/>
</dbReference>
<dbReference type="GO" id="GO:0106322">
    <property type="term" value="F:S-(hydroxymethyl)glutathione dehydrogenase (NAD+) activity"/>
    <property type="evidence" value="ECO:0007669"/>
    <property type="project" value="RHEA"/>
</dbReference>
<dbReference type="InterPro" id="IPR020843">
    <property type="entry name" value="ER"/>
</dbReference>
<evidence type="ECO:0000313" key="17">
    <source>
        <dbReference type="Proteomes" id="UP000191418"/>
    </source>
</evidence>
<evidence type="ECO:0000256" key="8">
    <source>
        <dbReference type="ARBA" id="ARBA00045226"/>
    </source>
</evidence>
<dbReference type="GO" id="GO:0046294">
    <property type="term" value="P:formaldehyde catabolic process"/>
    <property type="evidence" value="ECO:0007669"/>
    <property type="project" value="InterPro"/>
</dbReference>
<dbReference type="FunFam" id="3.90.180.10:FF:000001">
    <property type="entry name" value="S-(hydroxymethyl)glutathione dehydrogenase"/>
    <property type="match status" value="1"/>
</dbReference>
<reference evidence="16 17" key="1">
    <citation type="submission" date="2017-01" db="EMBL/GenBank/DDBJ databases">
        <title>Genome Sequencing of a Marine Spirillum, Oceanospirillum multiglobuliferum ATCC 33336, from Japan.</title>
        <authorList>
            <person name="Carney J.G."/>
            <person name="Trachtenberg A.M."/>
            <person name="Rheaume B.A."/>
            <person name="Linnane J.D."/>
            <person name="Pitts N.L."/>
            <person name="Mykles D.L."/>
            <person name="Maclea K.S."/>
        </authorList>
    </citation>
    <scope>NUCLEOTIDE SEQUENCE [LARGE SCALE GENOMIC DNA]</scope>
    <source>
        <strain evidence="16 17">ATCC 33336</strain>
    </source>
</reference>
<feature type="domain" description="Enoyl reductase (ER)" evidence="15">
    <location>
        <begin position="15"/>
        <end position="372"/>
    </location>
</feature>
<evidence type="ECO:0000256" key="6">
    <source>
        <dbReference type="ARBA" id="ARBA00023002"/>
    </source>
</evidence>
<dbReference type="InterPro" id="IPR014183">
    <property type="entry name" value="ADH_3"/>
</dbReference>
<keyword evidence="5 14" id="KW-0862">Zinc</keyword>
<protein>
    <recommendedName>
        <fullName evidence="3 14">S-(hydroxymethyl)glutathione dehydrogenase</fullName>
        <ecNumber evidence="14">1.1.1.284</ecNumber>
    </recommendedName>
</protein>
<dbReference type="SUPFAM" id="SSF50129">
    <property type="entry name" value="GroES-like"/>
    <property type="match status" value="2"/>
</dbReference>
<proteinExistence type="inferred from homology"/>
<evidence type="ECO:0000256" key="3">
    <source>
        <dbReference type="ARBA" id="ARBA00021865"/>
    </source>
</evidence>
<dbReference type="AlphaFoldDB" id="A0A1T4RY12"/>
<dbReference type="GO" id="GO:0005829">
    <property type="term" value="C:cytosol"/>
    <property type="evidence" value="ECO:0007669"/>
    <property type="project" value="TreeGrafter"/>
</dbReference>
<organism evidence="16 17">
    <name type="scientific">Oceanospirillum multiglobuliferum</name>
    <dbReference type="NCBI Taxonomy" id="64969"/>
    <lineage>
        <taxon>Bacteria</taxon>
        <taxon>Pseudomonadati</taxon>
        <taxon>Pseudomonadota</taxon>
        <taxon>Gammaproteobacteria</taxon>
        <taxon>Oceanospirillales</taxon>
        <taxon>Oceanospirillaceae</taxon>
        <taxon>Oceanospirillum</taxon>
    </lineage>
</organism>
<dbReference type="Gene3D" id="3.40.50.720">
    <property type="entry name" value="NAD(P)-binding Rossmann-like Domain"/>
    <property type="match status" value="1"/>
</dbReference>
<dbReference type="Proteomes" id="UP000191418">
    <property type="component" value="Unassembled WGS sequence"/>
</dbReference>
<dbReference type="CDD" id="cd08300">
    <property type="entry name" value="alcohol_DH_class_III"/>
    <property type="match status" value="1"/>
</dbReference>
<gene>
    <name evidence="16" type="ORF">BTE48_13550</name>
</gene>
<dbReference type="PANTHER" id="PTHR43880">
    <property type="entry name" value="ALCOHOL DEHYDROGENASE"/>
    <property type="match status" value="1"/>
</dbReference>
<sequence>MTAEIIKSRAAIAWGPNQPLSIEEVDVMPPQKGEVRVRIVASGVCHTDAYTLSGDDPEGVFPAILGHEGGGIVESIGEGVTSVAVGDHVIPLYTPECGECKFCLSGKTNLCQKIRATQGKGLMPDGTTRFYKDDQPIYHYMGCSTFSEYTVLPEISLAKVNKAAPLEEVCLLGCGVTTGMGAVLNTAKVEEGATVAIFGIGGIGLSAVIGATMAKASRIIAVDINSSKFDLARQLGATDCINPNDYDKPIQEVIVELTDGGVDYSFECIGNVNVMRSALECCHKGWGESVIIGVAGAGQEISTRPFQLVTGRVWRGSAFGGVKGRSELPGIVEQYLRGEFKLNDFITHTMGLSAINEAFDLMHEGKSIRSVVHFNL</sequence>
<evidence type="ECO:0000256" key="5">
    <source>
        <dbReference type="ARBA" id="ARBA00022833"/>
    </source>
</evidence>
<evidence type="ECO:0000256" key="11">
    <source>
        <dbReference type="ARBA" id="ARBA00048942"/>
    </source>
</evidence>
<comment type="catalytic activity">
    <reaction evidence="11">
        <text>S-nitrosoglutathione + NADH + H(+) = S-(hydroxysulfenamide)glutathione + NAD(+)</text>
        <dbReference type="Rhea" id="RHEA:78371"/>
        <dbReference type="ChEBI" id="CHEBI:15378"/>
        <dbReference type="ChEBI" id="CHEBI:57540"/>
        <dbReference type="ChEBI" id="CHEBI:57945"/>
        <dbReference type="ChEBI" id="CHEBI:145544"/>
        <dbReference type="ChEBI" id="CHEBI:229723"/>
    </reaction>
    <physiologicalReaction direction="left-to-right" evidence="11">
        <dbReference type="Rhea" id="RHEA:78372"/>
    </physiologicalReaction>
</comment>
<evidence type="ECO:0000313" key="16">
    <source>
        <dbReference type="EMBL" id="OPX54600.1"/>
    </source>
</evidence>
<dbReference type="InterPro" id="IPR013154">
    <property type="entry name" value="ADH-like_N"/>
</dbReference>
<evidence type="ECO:0000256" key="1">
    <source>
        <dbReference type="ARBA" id="ARBA00001947"/>
    </source>
</evidence>
<comment type="cofactor">
    <cofactor evidence="1 14">
        <name>Zn(2+)</name>
        <dbReference type="ChEBI" id="CHEBI:29105"/>
    </cofactor>
</comment>
<dbReference type="GO" id="GO:0004022">
    <property type="term" value="F:alcohol dehydrogenase (NAD+) activity"/>
    <property type="evidence" value="ECO:0007669"/>
    <property type="project" value="UniProtKB-EC"/>
</dbReference>
<keyword evidence="4 14" id="KW-0479">Metal-binding</keyword>
<accession>A0A1T4RY12</accession>
<keyword evidence="6 14" id="KW-0560">Oxidoreductase</keyword>
<comment type="catalytic activity">
    <reaction evidence="12">
        <text>a secondary alcohol + NAD(+) = a ketone + NADH + H(+)</text>
        <dbReference type="Rhea" id="RHEA:10740"/>
        <dbReference type="ChEBI" id="CHEBI:15378"/>
        <dbReference type="ChEBI" id="CHEBI:17087"/>
        <dbReference type="ChEBI" id="CHEBI:35681"/>
        <dbReference type="ChEBI" id="CHEBI:57540"/>
        <dbReference type="ChEBI" id="CHEBI:57945"/>
        <dbReference type="EC" id="1.1.1.1"/>
    </reaction>
</comment>
<dbReference type="OrthoDB" id="9770544at2"/>
<evidence type="ECO:0000256" key="14">
    <source>
        <dbReference type="RuleBase" id="RU362016"/>
    </source>
</evidence>
<dbReference type="Pfam" id="PF08240">
    <property type="entry name" value="ADH_N"/>
    <property type="match status" value="1"/>
</dbReference>
<dbReference type="InterPro" id="IPR002328">
    <property type="entry name" value="ADH_Zn_CS"/>
</dbReference>
<evidence type="ECO:0000259" key="15">
    <source>
        <dbReference type="SMART" id="SM00829"/>
    </source>
</evidence>
<dbReference type="SUPFAM" id="SSF51735">
    <property type="entry name" value="NAD(P)-binding Rossmann-fold domains"/>
    <property type="match status" value="1"/>
</dbReference>
<evidence type="ECO:0000256" key="4">
    <source>
        <dbReference type="ARBA" id="ARBA00022723"/>
    </source>
</evidence>
<dbReference type="GO" id="GO:0008270">
    <property type="term" value="F:zinc ion binding"/>
    <property type="evidence" value="ECO:0007669"/>
    <property type="project" value="InterPro"/>
</dbReference>
<comment type="catalytic activity">
    <reaction evidence="9">
        <text>S-(hydroxymethyl)glutathione + NADP(+) = S-formylglutathione + NADPH + H(+)</text>
        <dbReference type="Rhea" id="RHEA:19981"/>
        <dbReference type="ChEBI" id="CHEBI:15378"/>
        <dbReference type="ChEBI" id="CHEBI:57688"/>
        <dbReference type="ChEBI" id="CHEBI:57783"/>
        <dbReference type="ChEBI" id="CHEBI:58349"/>
        <dbReference type="ChEBI" id="CHEBI:58758"/>
        <dbReference type="EC" id="1.1.1.284"/>
    </reaction>
</comment>